<dbReference type="SUPFAM" id="SSF52172">
    <property type="entry name" value="CheY-like"/>
    <property type="match status" value="1"/>
</dbReference>
<accession>A0ABU3A369</accession>
<keyword evidence="1 2" id="KW-0597">Phosphoprotein</keyword>
<dbReference type="PROSITE" id="PS50110">
    <property type="entry name" value="RESPONSE_REGULATORY"/>
    <property type="match status" value="1"/>
</dbReference>
<organism evidence="4 5">
    <name type="scientific">Thalassotalea castellviae</name>
    <dbReference type="NCBI Taxonomy" id="3075612"/>
    <lineage>
        <taxon>Bacteria</taxon>
        <taxon>Pseudomonadati</taxon>
        <taxon>Pseudomonadota</taxon>
        <taxon>Gammaproteobacteria</taxon>
        <taxon>Alteromonadales</taxon>
        <taxon>Colwelliaceae</taxon>
        <taxon>Thalassotalea</taxon>
    </lineage>
</organism>
<protein>
    <submittedName>
        <fullName evidence="4">Response regulator</fullName>
    </submittedName>
</protein>
<keyword evidence="5" id="KW-1185">Reference proteome</keyword>
<dbReference type="InterPro" id="IPR050595">
    <property type="entry name" value="Bact_response_regulator"/>
</dbReference>
<dbReference type="EMBL" id="JAVRIF010000006">
    <property type="protein sequence ID" value="MDT0604409.1"/>
    <property type="molecule type" value="Genomic_DNA"/>
</dbReference>
<dbReference type="InterPro" id="IPR011006">
    <property type="entry name" value="CheY-like_superfamily"/>
</dbReference>
<dbReference type="InterPro" id="IPR001789">
    <property type="entry name" value="Sig_transdc_resp-reg_receiver"/>
</dbReference>
<evidence type="ECO:0000313" key="5">
    <source>
        <dbReference type="Proteomes" id="UP001266357"/>
    </source>
</evidence>
<evidence type="ECO:0000256" key="1">
    <source>
        <dbReference type="ARBA" id="ARBA00022553"/>
    </source>
</evidence>
<evidence type="ECO:0000259" key="3">
    <source>
        <dbReference type="PROSITE" id="PS50110"/>
    </source>
</evidence>
<dbReference type="Gene3D" id="3.40.50.2300">
    <property type="match status" value="1"/>
</dbReference>
<reference evidence="4 5" key="1">
    <citation type="submission" date="2023-09" db="EMBL/GenBank/DDBJ databases">
        <authorList>
            <person name="Rey-Velasco X."/>
        </authorList>
    </citation>
    <scope>NUCLEOTIDE SEQUENCE [LARGE SCALE GENOMIC DNA]</scope>
    <source>
        <strain evidence="4 5">W431</strain>
    </source>
</reference>
<name>A0ABU3A369_9GAMM</name>
<dbReference type="Proteomes" id="UP001266357">
    <property type="component" value="Unassembled WGS sequence"/>
</dbReference>
<feature type="domain" description="Response regulatory" evidence="3">
    <location>
        <begin position="8"/>
        <end position="124"/>
    </location>
</feature>
<dbReference type="PANTHER" id="PTHR44591">
    <property type="entry name" value="STRESS RESPONSE REGULATOR PROTEIN 1"/>
    <property type="match status" value="1"/>
</dbReference>
<proteinExistence type="predicted"/>
<sequence length="127" mass="14012">MAESLETSILIVDDSTINTRIIAKMISDLNHQVLVANSGPEALKLLTTFKPSLILLDINMPNMDGFECCKRIKNSSSRADIPIIFISSSDCPHDQITAKKLGGACYLTKPVDANKLLKEIEFHLPWA</sequence>
<evidence type="ECO:0000256" key="2">
    <source>
        <dbReference type="PROSITE-ProRule" id="PRU00169"/>
    </source>
</evidence>
<dbReference type="PANTHER" id="PTHR44591:SF3">
    <property type="entry name" value="RESPONSE REGULATORY DOMAIN-CONTAINING PROTEIN"/>
    <property type="match status" value="1"/>
</dbReference>
<dbReference type="SMART" id="SM00448">
    <property type="entry name" value="REC"/>
    <property type="match status" value="1"/>
</dbReference>
<evidence type="ECO:0000313" key="4">
    <source>
        <dbReference type="EMBL" id="MDT0604409.1"/>
    </source>
</evidence>
<comment type="caution">
    <text evidence="4">The sequence shown here is derived from an EMBL/GenBank/DDBJ whole genome shotgun (WGS) entry which is preliminary data.</text>
</comment>
<dbReference type="RefSeq" id="WP_311582445.1">
    <property type="nucleotide sequence ID" value="NZ_JAVRIF010000006.1"/>
</dbReference>
<feature type="modified residue" description="4-aspartylphosphate" evidence="2">
    <location>
        <position position="57"/>
    </location>
</feature>
<dbReference type="Pfam" id="PF00072">
    <property type="entry name" value="Response_reg"/>
    <property type="match status" value="1"/>
</dbReference>
<gene>
    <name evidence="4" type="ORF">RM573_12445</name>
</gene>